<proteinExistence type="predicted"/>
<organism evidence="1 2">
    <name type="scientific">Candidatus Pantoea floridensis</name>
    <dbReference type="NCBI Taxonomy" id="1938870"/>
    <lineage>
        <taxon>Bacteria</taxon>
        <taxon>Pseudomonadati</taxon>
        <taxon>Pseudomonadota</taxon>
        <taxon>Gammaproteobacteria</taxon>
        <taxon>Enterobacterales</taxon>
        <taxon>Erwiniaceae</taxon>
        <taxon>Pantoea</taxon>
    </lineage>
</organism>
<dbReference type="AlphaFoldDB" id="A0A286BLB9"/>
<protein>
    <submittedName>
        <fullName evidence="1">Uncharacterized protein</fullName>
    </submittedName>
</protein>
<sequence>MMAFNASFIIALNAALRVGALIALQLNDQNRT</sequence>
<keyword evidence="2" id="KW-1185">Reference proteome</keyword>
<dbReference type="Proteomes" id="UP000219271">
    <property type="component" value="Unassembled WGS sequence"/>
</dbReference>
<dbReference type="EMBL" id="OCMY01000001">
    <property type="protein sequence ID" value="SOD34945.1"/>
    <property type="molecule type" value="Genomic_DNA"/>
</dbReference>
<gene>
    <name evidence="1" type="ORF">SAMN06273570_0021</name>
</gene>
<accession>A0A286BLB9</accession>
<evidence type="ECO:0000313" key="2">
    <source>
        <dbReference type="Proteomes" id="UP000219271"/>
    </source>
</evidence>
<reference evidence="2" key="1">
    <citation type="submission" date="2017-09" db="EMBL/GenBank/DDBJ databases">
        <authorList>
            <person name="Varghese N."/>
            <person name="Submissions S."/>
        </authorList>
    </citation>
    <scope>NUCLEOTIDE SEQUENCE [LARGE SCALE GENOMIC DNA]</scope>
    <source>
        <strain evidence="2">JKS000234</strain>
    </source>
</reference>
<name>A0A286BLB9_9GAMM</name>
<evidence type="ECO:0000313" key="1">
    <source>
        <dbReference type="EMBL" id="SOD34945.1"/>
    </source>
</evidence>